<dbReference type="InterPro" id="IPR000791">
    <property type="entry name" value="Gpr1/Fun34/SatP-like"/>
</dbReference>
<evidence type="ECO:0000256" key="4">
    <source>
        <dbReference type="ARBA" id="ARBA00022989"/>
    </source>
</evidence>
<dbReference type="EMBL" id="LYCR01000054">
    <property type="protein sequence ID" value="OGM44476.1"/>
    <property type="molecule type" value="Genomic_DNA"/>
</dbReference>
<feature type="transmembrane region" description="Helical" evidence="6">
    <location>
        <begin position="105"/>
        <end position="122"/>
    </location>
</feature>
<evidence type="ECO:0000256" key="6">
    <source>
        <dbReference type="SAM" id="Phobius"/>
    </source>
</evidence>
<keyword evidence="4 6" id="KW-1133">Transmembrane helix</keyword>
<dbReference type="STRING" id="109264.A0A1F7ZYD2"/>
<evidence type="ECO:0000256" key="5">
    <source>
        <dbReference type="ARBA" id="ARBA00023136"/>
    </source>
</evidence>
<dbReference type="PANTHER" id="PTHR31123">
    <property type="entry name" value="ACCUMULATION OF DYADS PROTEIN 2-RELATED"/>
    <property type="match status" value="1"/>
</dbReference>
<gene>
    <name evidence="7" type="ORF">ABOM_006720</name>
</gene>
<organism evidence="7 8">
    <name type="scientific">Aspergillus bombycis</name>
    <dbReference type="NCBI Taxonomy" id="109264"/>
    <lineage>
        <taxon>Eukaryota</taxon>
        <taxon>Fungi</taxon>
        <taxon>Dikarya</taxon>
        <taxon>Ascomycota</taxon>
        <taxon>Pezizomycotina</taxon>
        <taxon>Eurotiomycetes</taxon>
        <taxon>Eurotiomycetidae</taxon>
        <taxon>Eurotiales</taxon>
        <taxon>Aspergillaceae</taxon>
        <taxon>Aspergillus</taxon>
    </lineage>
</organism>
<evidence type="ECO:0000313" key="8">
    <source>
        <dbReference type="Proteomes" id="UP000179179"/>
    </source>
</evidence>
<dbReference type="OrthoDB" id="3648309at2759"/>
<feature type="non-terminal residue" evidence="7">
    <location>
        <position position="1"/>
    </location>
</feature>
<comment type="caution">
    <text evidence="7">The sequence shown here is derived from an EMBL/GenBank/DDBJ whole genome shotgun (WGS) entry which is preliminary data.</text>
</comment>
<dbReference type="Pfam" id="PF01184">
    <property type="entry name" value="Gpr1_Fun34_YaaH"/>
    <property type="match status" value="1"/>
</dbReference>
<evidence type="ECO:0000313" key="7">
    <source>
        <dbReference type="EMBL" id="OGM44476.1"/>
    </source>
</evidence>
<dbReference type="GO" id="GO:0005886">
    <property type="term" value="C:plasma membrane"/>
    <property type="evidence" value="ECO:0007669"/>
    <property type="project" value="TreeGrafter"/>
</dbReference>
<dbReference type="Proteomes" id="UP000179179">
    <property type="component" value="Unassembled WGS sequence"/>
</dbReference>
<feature type="transmembrane region" description="Helical" evidence="6">
    <location>
        <begin position="229"/>
        <end position="249"/>
    </location>
</feature>
<evidence type="ECO:0000256" key="3">
    <source>
        <dbReference type="ARBA" id="ARBA00022692"/>
    </source>
</evidence>
<dbReference type="InterPro" id="IPR051633">
    <property type="entry name" value="AceTr"/>
</dbReference>
<protein>
    <submittedName>
        <fullName evidence="7">Plasma membrane ammonium transporter (Ato3)</fullName>
    </submittedName>
</protein>
<reference evidence="7 8" key="1">
    <citation type="journal article" date="2016" name="Genome Biol. Evol.">
        <title>Draft genome sequence of an aflatoxigenic Aspergillus species, A. bombycis.</title>
        <authorList>
            <person name="Moore G.G."/>
            <person name="Mack B.M."/>
            <person name="Beltz S.B."/>
            <person name="Gilbert M.K."/>
        </authorList>
    </citation>
    <scope>NUCLEOTIDE SEQUENCE [LARGE SCALE GENOMIC DNA]</scope>
    <source>
        <strain evidence="8">NRRL 26010</strain>
    </source>
</reference>
<keyword evidence="5 6" id="KW-0472">Membrane</keyword>
<keyword evidence="3 6" id="KW-0812">Transmembrane</keyword>
<feature type="transmembrane region" description="Helical" evidence="6">
    <location>
        <begin position="79"/>
        <end position="98"/>
    </location>
</feature>
<dbReference type="PANTHER" id="PTHR31123:SF6">
    <property type="entry name" value="MEMBRANE AMMONIUM TRANSPORTER (ATO3), PUTATIVE (AFU_ORTHOLOGUE AFUA_5G01140)-RELATED"/>
    <property type="match status" value="1"/>
</dbReference>
<dbReference type="GO" id="GO:0015123">
    <property type="term" value="F:acetate transmembrane transporter activity"/>
    <property type="evidence" value="ECO:0007669"/>
    <property type="project" value="TreeGrafter"/>
</dbReference>
<comment type="subcellular location">
    <subcellularLocation>
        <location evidence="1">Membrane</location>
        <topology evidence="1">Multi-pass membrane protein</topology>
    </subcellularLocation>
</comment>
<sequence>NCLNYSNPQDLVTARATSLIMSSGDISEKHDIDTLRPIRTAESVFLPVSRDVFEKLYLSPKHPSVKGDLRKQVGNPTPISLIGFLVAATPNAFITMGIRGSGENGAAILPVFIFFGGLIQLLGGIGEWIIGNTFSCALFFTYGAYRRFLVLRLPTTDFKKAHFGSYKGPASCPYLQQGFTTHQLAMHWRECKLHHITLLSVWFYYIALTILTFVYTICSIRTNICLFTALFLLVITFSLFAATYFQLALGEIALASRLQMAAGAFSLALVIPIWHIFIAQMLEAVDFPIAIPVGDLSTVILGRSQKIQMRAEE</sequence>
<feature type="transmembrane region" description="Helical" evidence="6">
    <location>
        <begin position="261"/>
        <end position="278"/>
    </location>
</feature>
<feature type="transmembrane region" description="Helical" evidence="6">
    <location>
        <begin position="196"/>
        <end position="217"/>
    </location>
</feature>
<evidence type="ECO:0000256" key="1">
    <source>
        <dbReference type="ARBA" id="ARBA00004141"/>
    </source>
</evidence>
<dbReference type="AlphaFoldDB" id="A0A1F7ZYD2"/>
<proteinExistence type="inferred from homology"/>
<name>A0A1F7ZYD2_9EURO</name>
<comment type="similarity">
    <text evidence="2">Belongs to the acetate uptake transporter (AceTr) (TC 2.A.96) family.</text>
</comment>
<dbReference type="GeneID" id="34450110"/>
<dbReference type="RefSeq" id="XP_022388193.1">
    <property type="nucleotide sequence ID" value="XM_022533849.1"/>
</dbReference>
<evidence type="ECO:0000256" key="2">
    <source>
        <dbReference type="ARBA" id="ARBA00005587"/>
    </source>
</evidence>
<accession>A0A1F7ZYD2</accession>
<keyword evidence="8" id="KW-1185">Reference proteome</keyword>